<dbReference type="EMBL" id="PRFC01000191">
    <property type="protein sequence ID" value="PWV02138.1"/>
    <property type="molecule type" value="Genomic_DNA"/>
</dbReference>
<dbReference type="VEuPathDB" id="TriTrypDB:TcG_07746"/>
<gene>
    <name evidence="1" type="ORF">C3747_191g40</name>
</gene>
<dbReference type="VEuPathDB" id="TriTrypDB:Tc_MARK_5976"/>
<evidence type="ECO:0000313" key="1">
    <source>
        <dbReference type="EMBL" id="PWV02138.1"/>
    </source>
</evidence>
<dbReference type="VEuPathDB" id="TriTrypDB:TcBrA4_0036880"/>
<sequence length="153" mass="17457">MQPWGLFFLPFTSKGREDPRLIVLPTVEKILKIKTNCGRLLRELVPGNKSPWRPQSREMAMRVFAHGYVFQGVQFLTDAAEEIIERVQALQANGVPQSQKLRALKTLFIVMQEQGVPPHARGTIFLMGGVICIQKRIIDMPQHTWPSCCWKTS</sequence>
<protein>
    <submittedName>
        <fullName evidence="1">Putative Midasin</fullName>
    </submittedName>
</protein>
<evidence type="ECO:0000313" key="2">
    <source>
        <dbReference type="Proteomes" id="UP000246078"/>
    </source>
</evidence>
<organism evidence="1 2">
    <name type="scientific">Trypanosoma cruzi</name>
    <dbReference type="NCBI Taxonomy" id="5693"/>
    <lineage>
        <taxon>Eukaryota</taxon>
        <taxon>Discoba</taxon>
        <taxon>Euglenozoa</taxon>
        <taxon>Kinetoplastea</taxon>
        <taxon>Metakinetoplastina</taxon>
        <taxon>Trypanosomatida</taxon>
        <taxon>Trypanosomatidae</taxon>
        <taxon>Trypanosoma</taxon>
        <taxon>Schizotrypanum</taxon>
    </lineage>
</organism>
<dbReference type="AlphaFoldDB" id="A0A2V2W0H9"/>
<proteinExistence type="predicted"/>
<dbReference type="VEuPathDB" id="TriTrypDB:ECC02_005613"/>
<accession>A0A2V2W0H9</accession>
<dbReference type="VEuPathDB" id="TriTrypDB:TcYC6_0016180"/>
<dbReference type="VEuPathDB" id="TriTrypDB:TCSYLVIO_007259"/>
<comment type="caution">
    <text evidence="1">The sequence shown here is derived from an EMBL/GenBank/DDBJ whole genome shotgun (WGS) entry which is preliminary data.</text>
</comment>
<dbReference type="VEuPathDB" id="TriTrypDB:TCDM_01049"/>
<name>A0A2V2W0H9_TRYCR</name>
<dbReference type="Proteomes" id="UP000246078">
    <property type="component" value="Unassembled WGS sequence"/>
</dbReference>
<reference evidence="1 2" key="1">
    <citation type="journal article" date="2018" name="Microb. Genom.">
        <title>Expanding an expanded genome: long-read sequencing of Trypanosoma cruzi.</title>
        <authorList>
            <person name="Berna L."/>
            <person name="Rodriguez M."/>
            <person name="Chiribao M.L."/>
            <person name="Parodi-Talice A."/>
            <person name="Pita S."/>
            <person name="Rijo G."/>
            <person name="Alvarez-Valin F."/>
            <person name="Robello C."/>
        </authorList>
    </citation>
    <scope>NUCLEOTIDE SEQUENCE [LARGE SCALE GENOMIC DNA]</scope>
    <source>
        <strain evidence="1 2">TCC</strain>
    </source>
</reference>
<dbReference type="VEuPathDB" id="TriTrypDB:C3747_191g40"/>
<dbReference type="VEuPathDB" id="TriTrypDB:TcCL_ESM11837"/>